<dbReference type="PANTHER" id="PTHR36839">
    <property type="entry name" value="METALLO-BETA-LACTAMASE FAMILY PROTEIN (AFU_ORTHOLOGUE AFUA_5G12770)"/>
    <property type="match status" value="1"/>
</dbReference>
<evidence type="ECO:0000313" key="3">
    <source>
        <dbReference type="Proteomes" id="UP000472372"/>
    </source>
</evidence>
<proteinExistence type="predicted"/>
<evidence type="ECO:0000259" key="1">
    <source>
        <dbReference type="SMART" id="SM00849"/>
    </source>
</evidence>
<accession>A0A6S6VBF5</accession>
<dbReference type="Gene3D" id="3.60.15.10">
    <property type="entry name" value="Ribonuclease Z/Hydroxyacylglutathione hydrolase-like"/>
    <property type="match status" value="1"/>
</dbReference>
<keyword evidence="2" id="KW-0378">Hydrolase</keyword>
<protein>
    <submittedName>
        <fullName evidence="2">Zn-dependent hydrolase</fullName>
    </submittedName>
</protein>
<dbReference type="InterPro" id="IPR036866">
    <property type="entry name" value="RibonucZ/Hydroxyglut_hydro"/>
</dbReference>
<dbReference type="EMBL" id="HG992977">
    <property type="protein sequence ID" value="CAE7002315.1"/>
    <property type="molecule type" value="Genomic_DNA"/>
</dbReference>
<gene>
    <name evidence="2" type="ORF">PTTW11_01370</name>
</gene>
<dbReference type="Proteomes" id="UP000472372">
    <property type="component" value="Chromosome 1"/>
</dbReference>
<feature type="domain" description="Metallo-beta-lactamase" evidence="1">
    <location>
        <begin position="99"/>
        <end position="265"/>
    </location>
</feature>
<dbReference type="AlphaFoldDB" id="A0A6S6VBF5"/>
<sequence>MKFEPSDLAICETCGTQFDVPLDQHPESCRICDDPRQYVPASGQTWTSLHRSQPLQKNNFETDAQNPHIHYITTAPLSPSELPPGLADTSSTRKQLGIGQRAILLQTSGGNVLWDCVAFLNPDTISFVNSKGGLKAIVISHPHFYTSHLEWAAVFKCPVYIAGEDQEWINRADKDGARKFFSAGGETKIEEVGGEVSVVVCGGHFEGSSVLFWKGEKKLFIADTFMSVPSGFKNAKHVPDTTSYSFMWAYPNMIPLSPKAILGIWKAIKGLEFDSTYGGFPGQNLSRPDLKVQVLESMKIFLRRGGHEGAEIYGESV</sequence>
<name>A0A6S6VBF5_9PLEO</name>
<dbReference type="Pfam" id="PF00753">
    <property type="entry name" value="Lactamase_B"/>
    <property type="match status" value="1"/>
</dbReference>
<organism evidence="2 3">
    <name type="scientific">Pyrenophora teres f. teres</name>
    <dbReference type="NCBI Taxonomy" id="97479"/>
    <lineage>
        <taxon>Eukaryota</taxon>
        <taxon>Fungi</taxon>
        <taxon>Dikarya</taxon>
        <taxon>Ascomycota</taxon>
        <taxon>Pezizomycotina</taxon>
        <taxon>Dothideomycetes</taxon>
        <taxon>Pleosporomycetidae</taxon>
        <taxon>Pleosporales</taxon>
        <taxon>Pleosporineae</taxon>
        <taxon>Pleosporaceae</taxon>
        <taxon>Pyrenophora</taxon>
    </lineage>
</organism>
<reference evidence="2" key="1">
    <citation type="submission" date="2021-02" db="EMBL/GenBank/DDBJ databases">
        <authorList>
            <person name="Syme A R."/>
            <person name="Syme A R."/>
            <person name="Moolhuijzen P."/>
        </authorList>
    </citation>
    <scope>NUCLEOTIDE SEQUENCE</scope>
    <source>
        <strain evidence="2">W1-1</strain>
    </source>
</reference>
<evidence type="ECO:0000313" key="2">
    <source>
        <dbReference type="EMBL" id="CAE7002315.1"/>
    </source>
</evidence>
<dbReference type="SMART" id="SM00849">
    <property type="entry name" value="Lactamase_B"/>
    <property type="match status" value="1"/>
</dbReference>
<dbReference type="GO" id="GO:0016787">
    <property type="term" value="F:hydrolase activity"/>
    <property type="evidence" value="ECO:0007669"/>
    <property type="project" value="UniProtKB-KW"/>
</dbReference>
<dbReference type="SUPFAM" id="SSF56281">
    <property type="entry name" value="Metallo-hydrolase/oxidoreductase"/>
    <property type="match status" value="1"/>
</dbReference>
<dbReference type="InterPro" id="IPR001279">
    <property type="entry name" value="Metallo-B-lactamas"/>
</dbReference>
<dbReference type="PANTHER" id="PTHR36839:SF1">
    <property type="entry name" value="METALLO-BETA-LACTAMASE FAMILY PROTEIN (AFU_ORTHOLOGUE AFUA_5G12770)"/>
    <property type="match status" value="1"/>
</dbReference>